<protein>
    <submittedName>
        <fullName evidence="1">Transposase</fullName>
    </submittedName>
</protein>
<dbReference type="Proteomes" id="UP000076935">
    <property type="component" value="Unassembled WGS sequence"/>
</dbReference>
<feature type="non-terminal residue" evidence="1">
    <location>
        <position position="30"/>
    </location>
</feature>
<reference evidence="1 2" key="1">
    <citation type="submission" date="2016-01" db="EMBL/GenBank/DDBJ databases">
        <title>Investigation of taxonomic status of Bacillus aminovorans.</title>
        <authorList>
            <person name="Verma A."/>
            <person name="Pal Y."/>
            <person name="Krishnamurthi S."/>
        </authorList>
    </citation>
    <scope>NUCLEOTIDE SEQUENCE [LARGE SCALE GENOMIC DNA]</scope>
    <source>
        <strain evidence="1 2">DSM 1314</strain>
    </source>
</reference>
<proteinExistence type="predicted"/>
<keyword evidence="2" id="KW-1185">Reference proteome</keyword>
<name>A0A177L3C0_9BACI</name>
<evidence type="ECO:0000313" key="2">
    <source>
        <dbReference type="Proteomes" id="UP000076935"/>
    </source>
</evidence>
<gene>
    <name evidence="1" type="ORF">AWH49_03000</name>
</gene>
<dbReference type="AlphaFoldDB" id="A0A177L3C0"/>
<accession>A0A177L3C0</accession>
<sequence length="30" mass="3555">MNQFTTDIVDARVKKQDITEVFCWHLETSV</sequence>
<comment type="caution">
    <text evidence="1">The sequence shown here is derived from an EMBL/GenBank/DDBJ whole genome shotgun (WGS) entry which is preliminary data.</text>
</comment>
<organism evidence="1 2">
    <name type="scientific">Domibacillus aminovorans</name>
    <dbReference type="NCBI Taxonomy" id="29332"/>
    <lineage>
        <taxon>Bacteria</taxon>
        <taxon>Bacillati</taxon>
        <taxon>Bacillota</taxon>
        <taxon>Bacilli</taxon>
        <taxon>Bacillales</taxon>
        <taxon>Bacillaceae</taxon>
        <taxon>Domibacillus</taxon>
    </lineage>
</organism>
<dbReference type="EMBL" id="LQWY01000045">
    <property type="protein sequence ID" value="OAH60168.1"/>
    <property type="molecule type" value="Genomic_DNA"/>
</dbReference>
<evidence type="ECO:0000313" key="1">
    <source>
        <dbReference type="EMBL" id="OAH60168.1"/>
    </source>
</evidence>